<evidence type="ECO:0000313" key="2">
    <source>
        <dbReference type="EMBL" id="EAY20771.1"/>
    </source>
</evidence>
<feature type="compositionally biased region" description="Low complexity" evidence="1">
    <location>
        <begin position="104"/>
        <end position="113"/>
    </location>
</feature>
<dbReference type="EMBL" id="DS113195">
    <property type="protein sequence ID" value="EAY20771.1"/>
    <property type="molecule type" value="Genomic_DNA"/>
</dbReference>
<proteinExistence type="predicted"/>
<feature type="compositionally biased region" description="Basic and acidic residues" evidence="1">
    <location>
        <begin position="114"/>
        <end position="130"/>
    </location>
</feature>
<feature type="compositionally biased region" description="Polar residues" evidence="1">
    <location>
        <begin position="28"/>
        <end position="46"/>
    </location>
</feature>
<dbReference type="VEuPathDB" id="TrichDB:TVAGG3_0323120"/>
<accession>A2DFR8</accession>
<feature type="region of interest" description="Disordered" evidence="1">
    <location>
        <begin position="74"/>
        <end position="130"/>
    </location>
</feature>
<evidence type="ECO:0000313" key="3">
    <source>
        <dbReference type="Proteomes" id="UP000001542"/>
    </source>
</evidence>
<gene>
    <name evidence="2" type="ORF">TVAG_391550</name>
</gene>
<dbReference type="RefSeq" id="XP_001581757.1">
    <property type="nucleotide sequence ID" value="XM_001581707.1"/>
</dbReference>
<dbReference type="Proteomes" id="UP000001542">
    <property type="component" value="Unassembled WGS sequence"/>
</dbReference>
<reference evidence="2" key="1">
    <citation type="submission" date="2006-10" db="EMBL/GenBank/DDBJ databases">
        <authorList>
            <person name="Amadeo P."/>
            <person name="Zhao Q."/>
            <person name="Wortman J."/>
            <person name="Fraser-Liggett C."/>
            <person name="Carlton J."/>
        </authorList>
    </citation>
    <scope>NUCLEOTIDE SEQUENCE</scope>
    <source>
        <strain evidence="2">G3</strain>
    </source>
</reference>
<dbReference type="KEGG" id="tva:5466315"/>
<reference evidence="2" key="2">
    <citation type="journal article" date="2007" name="Science">
        <title>Draft genome sequence of the sexually transmitted pathogen Trichomonas vaginalis.</title>
        <authorList>
            <person name="Carlton J.M."/>
            <person name="Hirt R.P."/>
            <person name="Silva J.C."/>
            <person name="Delcher A.L."/>
            <person name="Schatz M."/>
            <person name="Zhao Q."/>
            <person name="Wortman J.R."/>
            <person name="Bidwell S.L."/>
            <person name="Alsmark U.C.M."/>
            <person name="Besteiro S."/>
            <person name="Sicheritz-Ponten T."/>
            <person name="Noel C.J."/>
            <person name="Dacks J.B."/>
            <person name="Foster P.G."/>
            <person name="Simillion C."/>
            <person name="Van de Peer Y."/>
            <person name="Miranda-Saavedra D."/>
            <person name="Barton G.J."/>
            <person name="Westrop G.D."/>
            <person name="Mueller S."/>
            <person name="Dessi D."/>
            <person name="Fiori P.L."/>
            <person name="Ren Q."/>
            <person name="Paulsen I."/>
            <person name="Zhang H."/>
            <person name="Bastida-Corcuera F.D."/>
            <person name="Simoes-Barbosa A."/>
            <person name="Brown M.T."/>
            <person name="Hayes R.D."/>
            <person name="Mukherjee M."/>
            <person name="Okumura C.Y."/>
            <person name="Schneider R."/>
            <person name="Smith A.J."/>
            <person name="Vanacova S."/>
            <person name="Villalvazo M."/>
            <person name="Haas B.J."/>
            <person name="Pertea M."/>
            <person name="Feldblyum T.V."/>
            <person name="Utterback T.R."/>
            <person name="Shu C.L."/>
            <person name="Osoegawa K."/>
            <person name="de Jong P.J."/>
            <person name="Hrdy I."/>
            <person name="Horvathova L."/>
            <person name="Zubacova Z."/>
            <person name="Dolezal P."/>
            <person name="Malik S.B."/>
            <person name="Logsdon J.M. Jr."/>
            <person name="Henze K."/>
            <person name="Gupta A."/>
            <person name="Wang C.C."/>
            <person name="Dunne R.L."/>
            <person name="Upcroft J.A."/>
            <person name="Upcroft P."/>
            <person name="White O."/>
            <person name="Salzberg S.L."/>
            <person name="Tang P."/>
            <person name="Chiu C.-H."/>
            <person name="Lee Y.-S."/>
            <person name="Embley T.M."/>
            <person name="Coombs G.H."/>
            <person name="Mottram J.C."/>
            <person name="Tachezy J."/>
            <person name="Fraser-Liggett C.M."/>
            <person name="Johnson P.J."/>
        </authorList>
    </citation>
    <scope>NUCLEOTIDE SEQUENCE [LARGE SCALE GENOMIC DNA]</scope>
    <source>
        <strain evidence="2">G3</strain>
    </source>
</reference>
<dbReference type="AlphaFoldDB" id="A2DFR8"/>
<sequence>MLANLCIPCDADESDFQKRYKTMSNNPELNQNLIDQNTGNKMNPETPNIHADITGQTQPTNQINYIDNQNYIYQPPPQMPINQEQRFIYQPPPPIAPYAPPPEQQQDQRQQEQQQKDNEVSPDRLENPYV</sequence>
<dbReference type="InParanoid" id="A2DFR8"/>
<dbReference type="VEuPathDB" id="TrichDB:TVAG_391550"/>
<protein>
    <submittedName>
        <fullName evidence="2">Uncharacterized protein</fullName>
    </submittedName>
</protein>
<feature type="region of interest" description="Disordered" evidence="1">
    <location>
        <begin position="28"/>
        <end position="57"/>
    </location>
</feature>
<organism evidence="2 3">
    <name type="scientific">Trichomonas vaginalis (strain ATCC PRA-98 / G3)</name>
    <dbReference type="NCBI Taxonomy" id="412133"/>
    <lineage>
        <taxon>Eukaryota</taxon>
        <taxon>Metamonada</taxon>
        <taxon>Parabasalia</taxon>
        <taxon>Trichomonadida</taxon>
        <taxon>Trichomonadidae</taxon>
        <taxon>Trichomonas</taxon>
    </lineage>
</organism>
<feature type="compositionally biased region" description="Pro residues" evidence="1">
    <location>
        <begin position="90"/>
        <end position="103"/>
    </location>
</feature>
<keyword evidence="3" id="KW-1185">Reference proteome</keyword>
<evidence type="ECO:0000256" key="1">
    <source>
        <dbReference type="SAM" id="MobiDB-lite"/>
    </source>
</evidence>
<name>A2DFR8_TRIV3</name>